<evidence type="ECO:0000256" key="1">
    <source>
        <dbReference type="ARBA" id="ARBA00007476"/>
    </source>
</evidence>
<organism evidence="3">
    <name type="scientific">marine metagenome</name>
    <dbReference type="NCBI Taxonomy" id="408172"/>
    <lineage>
        <taxon>unclassified sequences</taxon>
        <taxon>metagenomes</taxon>
        <taxon>ecological metagenomes</taxon>
    </lineage>
</organism>
<dbReference type="CDD" id="cd00077">
    <property type="entry name" value="HDc"/>
    <property type="match status" value="1"/>
</dbReference>
<dbReference type="PROSITE" id="PS51831">
    <property type="entry name" value="HD"/>
    <property type="match status" value="1"/>
</dbReference>
<dbReference type="CDD" id="cd05399">
    <property type="entry name" value="NT_Rel-Spo_like"/>
    <property type="match status" value="1"/>
</dbReference>
<dbReference type="Gene3D" id="1.10.3210.10">
    <property type="entry name" value="Hypothetical protein af1432"/>
    <property type="match status" value="1"/>
</dbReference>
<dbReference type="SUPFAM" id="SSF81301">
    <property type="entry name" value="Nucleotidyltransferase"/>
    <property type="match status" value="1"/>
</dbReference>
<feature type="non-terminal residue" evidence="3">
    <location>
        <position position="249"/>
    </location>
</feature>
<evidence type="ECO:0000313" key="3">
    <source>
        <dbReference type="EMBL" id="SVE11559.1"/>
    </source>
</evidence>
<dbReference type="GO" id="GO:0008728">
    <property type="term" value="F:GTP diphosphokinase activity"/>
    <property type="evidence" value="ECO:0007669"/>
    <property type="project" value="TreeGrafter"/>
</dbReference>
<reference evidence="3" key="1">
    <citation type="submission" date="2018-05" db="EMBL/GenBank/DDBJ databases">
        <authorList>
            <person name="Lanie J.A."/>
            <person name="Ng W.-L."/>
            <person name="Kazmierczak K.M."/>
            <person name="Andrzejewski T.M."/>
            <person name="Davidsen T.M."/>
            <person name="Wayne K.J."/>
            <person name="Tettelin H."/>
            <person name="Glass J.I."/>
            <person name="Rusch D."/>
            <person name="Podicherti R."/>
            <person name="Tsui H.-C.T."/>
            <person name="Winkler M.E."/>
        </authorList>
    </citation>
    <scope>NUCLEOTIDE SEQUENCE</scope>
</reference>
<dbReference type="Gene3D" id="3.30.460.10">
    <property type="entry name" value="Beta Polymerase, domain 2"/>
    <property type="match status" value="1"/>
</dbReference>
<dbReference type="InterPro" id="IPR043519">
    <property type="entry name" value="NT_sf"/>
</dbReference>
<comment type="similarity">
    <text evidence="1">Belongs to the RelA/SpoT family.</text>
</comment>
<dbReference type="SMART" id="SM00954">
    <property type="entry name" value="RelA_SpoT"/>
    <property type="match status" value="1"/>
</dbReference>
<protein>
    <recommendedName>
        <fullName evidence="2">HD domain-containing protein</fullName>
    </recommendedName>
</protein>
<dbReference type="InterPro" id="IPR003607">
    <property type="entry name" value="HD/PDEase_dom"/>
</dbReference>
<gene>
    <name evidence="3" type="ORF">METZ01_LOCUS464413</name>
</gene>
<dbReference type="SUPFAM" id="SSF109604">
    <property type="entry name" value="HD-domain/PDEase-like"/>
    <property type="match status" value="1"/>
</dbReference>
<accession>A0A383AVK2</accession>
<dbReference type="PANTHER" id="PTHR21262:SF36">
    <property type="entry name" value="BIFUNCTIONAL (P)PPGPP SYNTHASE_HYDROLASE SPOT"/>
    <property type="match status" value="1"/>
</dbReference>
<dbReference type="Pfam" id="PF04607">
    <property type="entry name" value="RelA_SpoT"/>
    <property type="match status" value="1"/>
</dbReference>
<dbReference type="Pfam" id="PF13328">
    <property type="entry name" value="HD_4"/>
    <property type="match status" value="1"/>
</dbReference>
<feature type="domain" description="HD" evidence="2">
    <location>
        <begin position="1"/>
        <end position="84"/>
    </location>
</feature>
<dbReference type="GO" id="GO:0042594">
    <property type="term" value="P:response to starvation"/>
    <property type="evidence" value="ECO:0007669"/>
    <property type="project" value="TreeGrafter"/>
</dbReference>
<name>A0A383AVK2_9ZZZZ</name>
<dbReference type="PANTHER" id="PTHR21262">
    <property type="entry name" value="GUANOSINE-3',5'-BIS DIPHOSPHATE 3'-PYROPHOSPHOHYDROLASE"/>
    <property type="match status" value="1"/>
</dbReference>
<dbReference type="AlphaFoldDB" id="A0A383AVK2"/>
<dbReference type="GO" id="GO:0005886">
    <property type="term" value="C:plasma membrane"/>
    <property type="evidence" value="ECO:0007669"/>
    <property type="project" value="TreeGrafter"/>
</dbReference>
<dbReference type="GO" id="GO:0008893">
    <property type="term" value="F:guanosine-3',5'-bis(diphosphate) 3'-diphosphatase activity"/>
    <property type="evidence" value="ECO:0007669"/>
    <property type="project" value="TreeGrafter"/>
</dbReference>
<proteinExistence type="inferred from homology"/>
<dbReference type="GO" id="GO:0015969">
    <property type="term" value="P:guanosine tetraphosphate metabolic process"/>
    <property type="evidence" value="ECO:0007669"/>
    <property type="project" value="InterPro"/>
</dbReference>
<sequence length="249" mass="29158">LDTASIVSGLLHDTIEDTSISLEEIKNLFGEEVADLVDGLTKINKYSLKVNNLKLGENYRKLLLATTKDLRVILIKLADRLHNMKTLNFLEDHHKKIRIALETLEVYAPIAHRLGMRDWQDQLEDLSFAFVNPEARKSILERLEYLNTKDVNVIDEIRYDLKKIFLEENTDCTIYGRIKSPYSIWNKIKRKDISFEQLSDIMAFRIITNSTRECYRLLGVTHRRFPYIHGRFKDFISSPKNNAYRALHT</sequence>
<feature type="non-terminal residue" evidence="3">
    <location>
        <position position="1"/>
    </location>
</feature>
<dbReference type="InterPro" id="IPR006674">
    <property type="entry name" value="HD_domain"/>
</dbReference>
<dbReference type="EMBL" id="UINC01195137">
    <property type="protein sequence ID" value="SVE11559.1"/>
    <property type="molecule type" value="Genomic_DNA"/>
</dbReference>
<evidence type="ECO:0000259" key="2">
    <source>
        <dbReference type="PROSITE" id="PS51831"/>
    </source>
</evidence>
<dbReference type="InterPro" id="IPR007685">
    <property type="entry name" value="RelA_SpoT"/>
</dbReference>